<keyword evidence="1 4" id="KW-0812">Transmembrane</keyword>
<evidence type="ECO:0000256" key="1">
    <source>
        <dbReference type="ARBA" id="ARBA00022692"/>
    </source>
</evidence>
<evidence type="ECO:0000256" key="3">
    <source>
        <dbReference type="ARBA" id="ARBA00023136"/>
    </source>
</evidence>
<dbReference type="Gene3D" id="1.20.1250.20">
    <property type="entry name" value="MFS general substrate transporter like domains"/>
    <property type="match status" value="1"/>
</dbReference>
<feature type="transmembrane region" description="Helical" evidence="4">
    <location>
        <begin position="224"/>
        <end position="248"/>
    </location>
</feature>
<feature type="transmembrane region" description="Helical" evidence="4">
    <location>
        <begin position="260"/>
        <end position="279"/>
    </location>
</feature>
<evidence type="ECO:0000256" key="2">
    <source>
        <dbReference type="ARBA" id="ARBA00022989"/>
    </source>
</evidence>
<feature type="transmembrane region" description="Helical" evidence="4">
    <location>
        <begin position="13"/>
        <end position="38"/>
    </location>
</feature>
<gene>
    <name evidence="6" type="ORF">E6K79_09525</name>
</gene>
<proteinExistence type="predicted"/>
<feature type="transmembrane region" description="Helical" evidence="4">
    <location>
        <begin position="177"/>
        <end position="198"/>
    </location>
</feature>
<dbReference type="SUPFAM" id="SSF103473">
    <property type="entry name" value="MFS general substrate transporter"/>
    <property type="match status" value="1"/>
</dbReference>
<protein>
    <submittedName>
        <fullName evidence="6">MFS transporter</fullName>
    </submittedName>
</protein>
<dbReference type="Proteomes" id="UP000317691">
    <property type="component" value="Unassembled WGS sequence"/>
</dbReference>
<sequence>MNPASTAPGRDRLIVYTAAFLRALATGMIAVLIGIHLAKLRFDPASIGTVVAAGLAGATAAALLVTVAGDRIGRRRALIGLGILGALGGLAVALAAKPYIVGLAAFFGMLNGMGRDRGASMILDQVVLPATTTDDRRTYAFAYYNIVQDIGHALGSLLAGLPLLVRRFVPMAEGDSLRLAVGFYALLLLATAVLYAALSPRVEPVAPKEKVRISPETRRIVTRISALFALDGLGGGFLTTAMLSLFFYSRFHVDEGVVGALFFGARTMNALSHMGAAWLARRIGLVNTMVFTHIPSSLLLLTVPLAPSFLVAAILFLIREGLVEMDVPTRQSYVMAVVRPEERTFASGVTHIVRLGSWAAAPAFAGLFMRTASLAAPLVIGAAMKITYDVLLFSAFRSIRPPEEVAGSPLSATK</sequence>
<dbReference type="GO" id="GO:0022857">
    <property type="term" value="F:transmembrane transporter activity"/>
    <property type="evidence" value="ECO:0007669"/>
    <property type="project" value="InterPro"/>
</dbReference>
<dbReference type="AlphaFoldDB" id="A0A538TJR6"/>
<accession>A0A538TJR6</accession>
<comment type="caution">
    <text evidence="6">The sequence shown here is derived from an EMBL/GenBank/DDBJ whole genome shotgun (WGS) entry which is preliminary data.</text>
</comment>
<evidence type="ECO:0000313" key="6">
    <source>
        <dbReference type="EMBL" id="TMQ63866.1"/>
    </source>
</evidence>
<evidence type="ECO:0000256" key="4">
    <source>
        <dbReference type="SAM" id="Phobius"/>
    </source>
</evidence>
<dbReference type="InterPro" id="IPR036259">
    <property type="entry name" value="MFS_trans_sf"/>
</dbReference>
<evidence type="ECO:0000259" key="5">
    <source>
        <dbReference type="PROSITE" id="PS50850"/>
    </source>
</evidence>
<feature type="domain" description="Major facilitator superfamily (MFS) profile" evidence="5">
    <location>
        <begin position="11"/>
        <end position="400"/>
    </location>
</feature>
<dbReference type="PROSITE" id="PS50850">
    <property type="entry name" value="MFS"/>
    <property type="match status" value="1"/>
</dbReference>
<name>A0A538TJR6_UNCEI</name>
<dbReference type="PANTHER" id="PTHR23520:SF5">
    <property type="entry name" value="TRANSPORTER, PUTATIVE (AFU_ORTHOLOGUE AFUA_3G04000)-RELATED"/>
    <property type="match status" value="1"/>
</dbReference>
<dbReference type="Pfam" id="PF07690">
    <property type="entry name" value="MFS_1"/>
    <property type="match status" value="1"/>
</dbReference>
<feature type="transmembrane region" description="Helical" evidence="4">
    <location>
        <begin position="299"/>
        <end position="318"/>
    </location>
</feature>
<dbReference type="InterPro" id="IPR020846">
    <property type="entry name" value="MFS_dom"/>
</dbReference>
<reference evidence="6 7" key="1">
    <citation type="journal article" date="2019" name="Nat. Microbiol.">
        <title>Mediterranean grassland soil C-N compound turnover is dependent on rainfall and depth, and is mediated by genomically divergent microorganisms.</title>
        <authorList>
            <person name="Diamond S."/>
            <person name="Andeer P.F."/>
            <person name="Li Z."/>
            <person name="Crits-Christoph A."/>
            <person name="Burstein D."/>
            <person name="Anantharaman K."/>
            <person name="Lane K.R."/>
            <person name="Thomas B.C."/>
            <person name="Pan C."/>
            <person name="Northen T.R."/>
            <person name="Banfield J.F."/>
        </authorList>
    </citation>
    <scope>NUCLEOTIDE SEQUENCE [LARGE SCALE GENOMIC DNA]</scope>
    <source>
        <strain evidence="6">WS_9</strain>
    </source>
</reference>
<dbReference type="InterPro" id="IPR011701">
    <property type="entry name" value="MFS"/>
</dbReference>
<feature type="transmembrane region" description="Helical" evidence="4">
    <location>
        <begin position="77"/>
        <end position="100"/>
    </location>
</feature>
<organism evidence="6 7">
    <name type="scientific">Eiseniibacteriota bacterium</name>
    <dbReference type="NCBI Taxonomy" id="2212470"/>
    <lineage>
        <taxon>Bacteria</taxon>
        <taxon>Candidatus Eiseniibacteriota</taxon>
    </lineage>
</organism>
<dbReference type="EMBL" id="VBOZ01000029">
    <property type="protein sequence ID" value="TMQ63866.1"/>
    <property type="molecule type" value="Genomic_DNA"/>
</dbReference>
<feature type="transmembrane region" description="Helical" evidence="4">
    <location>
        <begin position="44"/>
        <end position="65"/>
    </location>
</feature>
<dbReference type="PANTHER" id="PTHR23520">
    <property type="entry name" value="TRANSPORTER, PUTATIVE (AFU_ORTHOLOGUE AFUA_3G04000)-RELATED"/>
    <property type="match status" value="1"/>
</dbReference>
<keyword evidence="2 4" id="KW-1133">Transmembrane helix</keyword>
<evidence type="ECO:0000313" key="7">
    <source>
        <dbReference type="Proteomes" id="UP000317691"/>
    </source>
</evidence>
<keyword evidence="3 4" id="KW-0472">Membrane</keyword>